<dbReference type="SUPFAM" id="SSF52540">
    <property type="entry name" value="P-loop containing nucleoside triphosphate hydrolases"/>
    <property type="match status" value="1"/>
</dbReference>
<evidence type="ECO:0000256" key="2">
    <source>
        <dbReference type="ARBA" id="ARBA00022741"/>
    </source>
</evidence>
<proteinExistence type="predicted"/>
<dbReference type="RefSeq" id="WP_135343166.1">
    <property type="nucleotide sequence ID" value="NZ_ML214242.1"/>
</dbReference>
<dbReference type="PANTHER" id="PTHR42711">
    <property type="entry name" value="ABC TRANSPORTER ATP-BINDING PROTEIN"/>
    <property type="match status" value="1"/>
</dbReference>
<keyword evidence="6" id="KW-1185">Reference proteome</keyword>
<dbReference type="SMART" id="SM00382">
    <property type="entry name" value="AAA"/>
    <property type="match status" value="1"/>
</dbReference>
<reference evidence="5 6" key="1">
    <citation type="submission" date="2019-03" db="EMBL/GenBank/DDBJ databases">
        <title>Thermus tengchongensis species for the arsenic transformation mechanism.</title>
        <authorList>
            <person name="Yuan G.C."/>
        </authorList>
    </citation>
    <scope>NUCLEOTIDE SEQUENCE [LARGE SCALE GENOMIC DNA]</scope>
    <source>
        <strain evidence="5 6">15Y</strain>
    </source>
</reference>
<dbReference type="EMBL" id="SKBL01000004">
    <property type="protein sequence ID" value="TFU16727.1"/>
    <property type="molecule type" value="Genomic_DNA"/>
</dbReference>
<dbReference type="PROSITE" id="PS50893">
    <property type="entry name" value="ABC_TRANSPORTER_2"/>
    <property type="match status" value="1"/>
</dbReference>
<dbReference type="InterPro" id="IPR003439">
    <property type="entry name" value="ABC_transporter-like_ATP-bd"/>
</dbReference>
<evidence type="ECO:0000313" key="6">
    <source>
        <dbReference type="Proteomes" id="UP000297244"/>
    </source>
</evidence>
<evidence type="ECO:0000259" key="4">
    <source>
        <dbReference type="PROSITE" id="PS50893"/>
    </source>
</evidence>
<evidence type="ECO:0000256" key="3">
    <source>
        <dbReference type="ARBA" id="ARBA00022840"/>
    </source>
</evidence>
<dbReference type="Pfam" id="PF00005">
    <property type="entry name" value="ABC_tran"/>
    <property type="match status" value="1"/>
</dbReference>
<sequence>MRLLVQGVHKRFGPVQALAGVSLELRAGEVLGLLGPNGAGKTTLVKVILGLLLPEEGEVYLEEEGRRRRPQGHKFGVLLEGSRNLYLNLPLLANALYFGGIRGLSPKEVHPRFLHWLERFGLKERLHAPLASLSRGMQQKAALALALALKPRFLLLDEPTLGLDPVSRGELEAILLSLKGEGIGILLTSHDLATVERVSDRVAFLQGGRLLREGPTRALLREWAGEGYLLRLAEPVAEALAEALGPGWLAEGKDRLVFLGEWAALKEALPRVPVEVLEVSREEPSLESVFLRLFGREAPKEPSP</sequence>
<dbReference type="GO" id="GO:0005524">
    <property type="term" value="F:ATP binding"/>
    <property type="evidence" value="ECO:0007669"/>
    <property type="project" value="UniProtKB-KW"/>
</dbReference>
<keyword evidence="1" id="KW-0813">Transport</keyword>
<organism evidence="5 6">
    <name type="scientific">Thermus tengchongensis</name>
    <dbReference type="NCBI Taxonomy" id="1214928"/>
    <lineage>
        <taxon>Bacteria</taxon>
        <taxon>Thermotogati</taxon>
        <taxon>Deinococcota</taxon>
        <taxon>Deinococci</taxon>
        <taxon>Thermales</taxon>
        <taxon>Thermaceae</taxon>
        <taxon>Thermus</taxon>
    </lineage>
</organism>
<evidence type="ECO:0000313" key="5">
    <source>
        <dbReference type="EMBL" id="TFU16727.1"/>
    </source>
</evidence>
<protein>
    <submittedName>
        <fullName evidence="5">ABC transporter ATP-binding protein</fullName>
    </submittedName>
</protein>
<keyword evidence="2" id="KW-0547">Nucleotide-binding</keyword>
<feature type="domain" description="ABC transporter" evidence="4">
    <location>
        <begin position="3"/>
        <end position="232"/>
    </location>
</feature>
<comment type="caution">
    <text evidence="5">The sequence shown here is derived from an EMBL/GenBank/DDBJ whole genome shotgun (WGS) entry which is preliminary data.</text>
</comment>
<dbReference type="InterPro" id="IPR050763">
    <property type="entry name" value="ABC_transporter_ATP-binding"/>
</dbReference>
<accession>A0ABY2K739</accession>
<dbReference type="PANTHER" id="PTHR42711:SF13">
    <property type="entry name" value="ABC TRANSPORTER, ATP-BINDING PROTEIN"/>
    <property type="match status" value="1"/>
</dbReference>
<dbReference type="InterPro" id="IPR003593">
    <property type="entry name" value="AAA+_ATPase"/>
</dbReference>
<dbReference type="Gene3D" id="3.40.50.300">
    <property type="entry name" value="P-loop containing nucleotide triphosphate hydrolases"/>
    <property type="match status" value="1"/>
</dbReference>
<name>A0ABY2K739_9DEIN</name>
<gene>
    <name evidence="5" type="ORF">E0489_04795</name>
</gene>
<dbReference type="InterPro" id="IPR027417">
    <property type="entry name" value="P-loop_NTPase"/>
</dbReference>
<keyword evidence="3 5" id="KW-0067">ATP-binding</keyword>
<dbReference type="Proteomes" id="UP000297244">
    <property type="component" value="Unassembled WGS sequence"/>
</dbReference>
<evidence type="ECO:0000256" key="1">
    <source>
        <dbReference type="ARBA" id="ARBA00022448"/>
    </source>
</evidence>